<reference evidence="9 10" key="2">
    <citation type="journal article" date="2018" name="Proc. Natl. Acad. Sci.">
        <title>RNAi is a critical determinant of centromere evolution in closely related fungi.</title>
        <authorList>
            <person name="Yadav V."/>
            <person name="Sun S."/>
            <person name="Billmyre R.B."/>
            <person name="Thimmappa B.C."/>
            <person name="Shea T."/>
            <person name="Lintner R."/>
            <person name="Bakkeren G."/>
            <person name="Cuomo C.A."/>
            <person name="Heitman J."/>
            <person name="Sanyal K."/>
        </authorList>
    </citation>
    <scope>NUCLEOTIDE SEQUENCE [LARGE SCALE GENOMIC DNA]</scope>
    <source>
        <strain evidence="9 10">R265</strain>
    </source>
</reference>
<evidence type="ECO:0000256" key="6">
    <source>
        <dbReference type="ARBA" id="ARBA00023136"/>
    </source>
</evidence>
<feature type="transmembrane region" description="Helical" evidence="7">
    <location>
        <begin position="96"/>
        <end position="118"/>
    </location>
</feature>
<comment type="similarity">
    <text evidence="2 7">Belongs to the derlin family.</text>
</comment>
<dbReference type="KEGG" id="cdeu:CNBG_5685"/>
<evidence type="ECO:0000256" key="3">
    <source>
        <dbReference type="ARBA" id="ARBA00022692"/>
    </source>
</evidence>
<dbReference type="OrthoDB" id="1716531at2759"/>
<accession>A0A095CI46</accession>
<dbReference type="GO" id="GO:0006950">
    <property type="term" value="P:response to stress"/>
    <property type="evidence" value="ECO:0007669"/>
    <property type="project" value="UniProtKB-ARBA"/>
</dbReference>
<organism evidence="9 10">
    <name type="scientific">Cryptococcus deuterogattii (strain R265)</name>
    <name type="common">Cryptococcus gattii VGII (strain R265)</name>
    <dbReference type="NCBI Taxonomy" id="294750"/>
    <lineage>
        <taxon>Eukaryota</taxon>
        <taxon>Fungi</taxon>
        <taxon>Dikarya</taxon>
        <taxon>Basidiomycota</taxon>
        <taxon>Agaricomycotina</taxon>
        <taxon>Tremellomycetes</taxon>
        <taxon>Tremellales</taxon>
        <taxon>Cryptococcaceae</taxon>
        <taxon>Cryptococcus</taxon>
        <taxon>Cryptococcus gattii species complex</taxon>
    </lineage>
</organism>
<dbReference type="InterPro" id="IPR007599">
    <property type="entry name" value="DER1"/>
</dbReference>
<dbReference type="STRING" id="294750.A0A095CI46"/>
<keyword evidence="10" id="KW-1185">Reference proteome</keyword>
<comment type="function">
    <text evidence="7">May be involved in the degradation of misfolded endoplasmic reticulum (ER) luminal proteins.</text>
</comment>
<dbReference type="AlphaFoldDB" id="A0A095CI46"/>
<dbReference type="InterPro" id="IPR035952">
    <property type="entry name" value="Rhomboid-like_sf"/>
</dbReference>
<dbReference type="GeneID" id="88181818"/>
<dbReference type="VEuPathDB" id="FungiDB:CNBG_5685"/>
<keyword evidence="5 7" id="KW-1133">Transmembrane helix</keyword>
<gene>
    <name evidence="9" type="ORF">CNBG_5685</name>
</gene>
<evidence type="ECO:0000256" key="7">
    <source>
        <dbReference type="RuleBase" id="RU363059"/>
    </source>
</evidence>
<dbReference type="OMA" id="LWRCVTS"/>
<keyword evidence="4 7" id="KW-0256">Endoplasmic reticulum</keyword>
<keyword evidence="6 7" id="KW-0472">Membrane</keyword>
<reference evidence="9 10" key="1">
    <citation type="journal article" date="2011" name="MBio">
        <title>Genome variation in Cryptococcus gattii, an emerging pathogen of immunocompetent hosts.</title>
        <authorList>
            <person name="D'Souza C.A."/>
            <person name="Kronstad J.W."/>
            <person name="Taylor G."/>
            <person name="Warren R."/>
            <person name="Yuen M."/>
            <person name="Hu G."/>
            <person name="Jung W.H."/>
            <person name="Sham A."/>
            <person name="Kidd S.E."/>
            <person name="Tangen K."/>
            <person name="Lee N."/>
            <person name="Zeilmaker T."/>
            <person name="Sawkins J."/>
            <person name="McVicker G."/>
            <person name="Shah S."/>
            <person name="Gnerre S."/>
            <person name="Griggs A."/>
            <person name="Zeng Q."/>
            <person name="Bartlett K."/>
            <person name="Li W."/>
            <person name="Wang X."/>
            <person name="Heitman J."/>
            <person name="Stajich J.E."/>
            <person name="Fraser J.A."/>
            <person name="Meyer W."/>
            <person name="Carter D."/>
            <person name="Schein J."/>
            <person name="Krzywinski M."/>
            <person name="Kwon-Chung K.J."/>
            <person name="Varma A."/>
            <person name="Wang J."/>
            <person name="Brunham R."/>
            <person name="Fyfe M."/>
            <person name="Ouellette B.F."/>
            <person name="Siddiqui A."/>
            <person name="Marra M."/>
            <person name="Jones S."/>
            <person name="Holt R."/>
            <person name="Birren B.W."/>
            <person name="Galagan J.E."/>
            <person name="Cuomo C.A."/>
        </authorList>
    </citation>
    <scope>NUCLEOTIDE SEQUENCE [LARGE SCALE GENOMIC DNA]</scope>
    <source>
        <strain evidence="9 10">R265</strain>
    </source>
</reference>
<dbReference type="RefSeq" id="XP_062885498.1">
    <property type="nucleotide sequence ID" value="XM_063029543.1"/>
</dbReference>
<feature type="transmembrane region" description="Helical" evidence="7">
    <location>
        <begin position="18"/>
        <end position="43"/>
    </location>
</feature>
<comment type="subcellular location">
    <subcellularLocation>
        <location evidence="1 7">Endoplasmic reticulum membrane</location>
        <topology evidence="1 7">Multi-pass membrane protein</topology>
    </subcellularLocation>
</comment>
<name>A0A095CI46_CRYD2</name>
<feature type="transmembrane region" description="Helical" evidence="7">
    <location>
        <begin position="168"/>
        <end position="190"/>
    </location>
</feature>
<evidence type="ECO:0000256" key="5">
    <source>
        <dbReference type="ARBA" id="ARBA00022989"/>
    </source>
</evidence>
<evidence type="ECO:0000313" key="9">
    <source>
        <dbReference type="EMBL" id="KGB79847.1"/>
    </source>
</evidence>
<dbReference type="EMBL" id="CP025767">
    <property type="protein sequence ID" value="KGB79847.1"/>
    <property type="molecule type" value="Genomic_DNA"/>
</dbReference>
<dbReference type="Proteomes" id="UP000029445">
    <property type="component" value="Chromosome 9"/>
</dbReference>
<dbReference type="HOGENOM" id="CLU_051898_5_0_1"/>
<feature type="compositionally biased region" description="Low complexity" evidence="8">
    <location>
        <begin position="233"/>
        <end position="243"/>
    </location>
</feature>
<dbReference type="Pfam" id="PF04511">
    <property type="entry name" value="DER1"/>
    <property type="match status" value="1"/>
</dbReference>
<feature type="compositionally biased region" description="Gly residues" evidence="8">
    <location>
        <begin position="253"/>
        <end position="263"/>
    </location>
</feature>
<evidence type="ECO:0000256" key="1">
    <source>
        <dbReference type="ARBA" id="ARBA00004477"/>
    </source>
</evidence>
<feature type="region of interest" description="Disordered" evidence="8">
    <location>
        <begin position="233"/>
        <end position="263"/>
    </location>
</feature>
<evidence type="ECO:0000256" key="2">
    <source>
        <dbReference type="ARBA" id="ARBA00008917"/>
    </source>
</evidence>
<sequence length="263" mass="29239">MADFSAVFSSVPPVTRTILIGLAVVTFPCLLGLTSPASVALLWRRVTHGYEIWRLLTCFFFGGGGFPLLYDFFLIYRNSSSMETDIYRANTAEYAWLHVMMATFILIFNMFVGLPFLFRPLLHAQTYVWCRVNPTVKVSIFGLLTIPTSLYPVALIVLDLLTGGPPKAIGGVMGLLAGHLWWFLSTYVPLYAPSHLRHKNPLATPRFFKSWFINNGSNRRTFQAAGTSTQAQTSFATSSSRSEAAQEARHRWGGGQRLGGSTL</sequence>
<dbReference type="SUPFAM" id="SSF144091">
    <property type="entry name" value="Rhomboid-like"/>
    <property type="match status" value="1"/>
</dbReference>
<feature type="transmembrane region" description="Helical" evidence="7">
    <location>
        <begin position="138"/>
        <end position="162"/>
    </location>
</feature>
<keyword evidence="3 7" id="KW-0812">Transmembrane</keyword>
<dbReference type="PANTHER" id="PTHR11009">
    <property type="entry name" value="DER1-LIKE PROTEIN, DERLIN"/>
    <property type="match status" value="1"/>
</dbReference>
<feature type="transmembrane region" description="Helical" evidence="7">
    <location>
        <begin position="55"/>
        <end position="76"/>
    </location>
</feature>
<evidence type="ECO:0000256" key="8">
    <source>
        <dbReference type="SAM" id="MobiDB-lite"/>
    </source>
</evidence>
<protein>
    <recommendedName>
        <fullName evidence="7">Derlin</fullName>
    </recommendedName>
</protein>
<evidence type="ECO:0000256" key="4">
    <source>
        <dbReference type="ARBA" id="ARBA00022824"/>
    </source>
</evidence>
<proteinExistence type="inferred from homology"/>
<evidence type="ECO:0000313" key="10">
    <source>
        <dbReference type="Proteomes" id="UP000029445"/>
    </source>
</evidence>
<dbReference type="GO" id="GO:0005789">
    <property type="term" value="C:endoplasmic reticulum membrane"/>
    <property type="evidence" value="ECO:0007669"/>
    <property type="project" value="UniProtKB-SubCell"/>
</dbReference>